<keyword evidence="1" id="KW-0812">Transmembrane</keyword>
<gene>
    <name evidence="2" type="ORF">SAMN04487948_13015</name>
</gene>
<evidence type="ECO:0000256" key="1">
    <source>
        <dbReference type="SAM" id="Phobius"/>
    </source>
</evidence>
<sequence>MPGRIDMSTLFERTCRTVLTAGVLLATTSTTVAAQEGVGSGICGTPLAETVNQAAPLIVGTLMIGASILAYILHTAAAFPRDPQSVQTIKNWRNRAAISAITTPLFAFVIEMFIGFTGTSISNCVSLVPFF</sequence>
<feature type="transmembrane region" description="Helical" evidence="1">
    <location>
        <begin position="100"/>
        <end position="121"/>
    </location>
</feature>
<name>A0A1H8WHN9_9EURY</name>
<proteinExistence type="predicted"/>
<evidence type="ECO:0000313" key="3">
    <source>
        <dbReference type="Proteomes" id="UP000199126"/>
    </source>
</evidence>
<protein>
    <submittedName>
        <fullName evidence="2">Uncharacterized protein</fullName>
    </submittedName>
</protein>
<feature type="transmembrane region" description="Helical" evidence="1">
    <location>
        <begin position="57"/>
        <end position="79"/>
    </location>
</feature>
<organism evidence="2 3">
    <name type="scientific">Halogranum amylolyticum</name>
    <dbReference type="NCBI Taxonomy" id="660520"/>
    <lineage>
        <taxon>Archaea</taxon>
        <taxon>Methanobacteriati</taxon>
        <taxon>Methanobacteriota</taxon>
        <taxon>Stenosarchaea group</taxon>
        <taxon>Halobacteria</taxon>
        <taxon>Halobacteriales</taxon>
        <taxon>Haloferacaceae</taxon>
    </lineage>
</organism>
<accession>A0A1H8WHN9</accession>
<reference evidence="3" key="1">
    <citation type="submission" date="2016-10" db="EMBL/GenBank/DDBJ databases">
        <authorList>
            <person name="Varghese N."/>
            <person name="Submissions S."/>
        </authorList>
    </citation>
    <scope>NUCLEOTIDE SEQUENCE [LARGE SCALE GENOMIC DNA]</scope>
    <source>
        <strain evidence="3">CGMCC 1.10121</strain>
    </source>
</reference>
<evidence type="ECO:0000313" key="2">
    <source>
        <dbReference type="EMBL" id="SEP27152.1"/>
    </source>
</evidence>
<dbReference type="Proteomes" id="UP000199126">
    <property type="component" value="Unassembled WGS sequence"/>
</dbReference>
<dbReference type="EMBL" id="FODV01000030">
    <property type="protein sequence ID" value="SEP27152.1"/>
    <property type="molecule type" value="Genomic_DNA"/>
</dbReference>
<keyword evidence="1" id="KW-0472">Membrane</keyword>
<keyword evidence="3" id="KW-1185">Reference proteome</keyword>
<dbReference type="AlphaFoldDB" id="A0A1H8WHN9"/>
<keyword evidence="1" id="KW-1133">Transmembrane helix</keyword>